<evidence type="ECO:0000313" key="2">
    <source>
        <dbReference type="Proteomes" id="UP000011682"/>
    </source>
</evidence>
<sequence length="106" mass="11710">MAPLLRIHGHSSAVTLPCAWSARRVRRRSRGGTGNPGSPGSAFFYGVKCTTGIAVCPQRIRRQSEKLIFGGCVRLTTSLSEIVQRECSHHEADRERSSSFCFLTFI</sequence>
<reference evidence="1" key="1">
    <citation type="submission" date="2013-05" db="EMBL/GenBank/DDBJ databases">
        <title>Genome assembly of Cystobacter fuscus DSM 2262.</title>
        <authorList>
            <person name="Sharma G."/>
            <person name="Khatri I."/>
            <person name="Kaur C."/>
            <person name="Mayilraj S."/>
            <person name="Subramanian S."/>
        </authorList>
    </citation>
    <scope>NUCLEOTIDE SEQUENCE [LARGE SCALE GENOMIC DNA]</scope>
    <source>
        <strain evidence="1">DSM 2262</strain>
    </source>
</reference>
<gene>
    <name evidence="1" type="ORF">D187_005928</name>
</gene>
<protein>
    <submittedName>
        <fullName evidence="1">Uncharacterized protein</fullName>
    </submittedName>
</protein>
<dbReference type="AlphaFoldDB" id="S9PM34"/>
<accession>S9PM34</accession>
<evidence type="ECO:0000313" key="1">
    <source>
        <dbReference type="EMBL" id="EPX63522.1"/>
    </source>
</evidence>
<keyword evidence="2" id="KW-1185">Reference proteome</keyword>
<comment type="caution">
    <text evidence="1">The sequence shown here is derived from an EMBL/GenBank/DDBJ whole genome shotgun (WGS) entry which is preliminary data.</text>
</comment>
<dbReference type="EMBL" id="ANAH02000005">
    <property type="protein sequence ID" value="EPX63522.1"/>
    <property type="molecule type" value="Genomic_DNA"/>
</dbReference>
<name>S9PM34_CYSF2</name>
<dbReference type="Proteomes" id="UP000011682">
    <property type="component" value="Unassembled WGS sequence"/>
</dbReference>
<organism evidence="1 2">
    <name type="scientific">Cystobacter fuscus (strain ATCC 25194 / DSM 2262 / NBRC 100088 / M29)</name>
    <dbReference type="NCBI Taxonomy" id="1242864"/>
    <lineage>
        <taxon>Bacteria</taxon>
        <taxon>Pseudomonadati</taxon>
        <taxon>Myxococcota</taxon>
        <taxon>Myxococcia</taxon>
        <taxon>Myxococcales</taxon>
        <taxon>Cystobacterineae</taxon>
        <taxon>Archangiaceae</taxon>
        <taxon>Cystobacter</taxon>
    </lineage>
</organism>
<proteinExistence type="predicted"/>